<evidence type="ECO:0000313" key="2">
    <source>
        <dbReference type="EMBL" id="MCC2168419.1"/>
    </source>
</evidence>
<dbReference type="PANTHER" id="PTHR46017">
    <property type="entry name" value="ALPHA-MANNOSIDASE 2C1"/>
    <property type="match status" value="1"/>
</dbReference>
<dbReference type="GO" id="GO:0006013">
    <property type="term" value="P:mannose metabolic process"/>
    <property type="evidence" value="ECO:0007669"/>
    <property type="project" value="InterPro"/>
</dbReference>
<evidence type="ECO:0000259" key="1">
    <source>
        <dbReference type="Pfam" id="PF01074"/>
    </source>
</evidence>
<dbReference type="Proteomes" id="UP001199355">
    <property type="component" value="Unassembled WGS sequence"/>
</dbReference>
<dbReference type="AlphaFoldDB" id="A0AAE3AVG6"/>
<name>A0AAE3AVG6_9FIRM</name>
<dbReference type="Gene3D" id="3.20.110.10">
    <property type="entry name" value="Glycoside hydrolase 38, N terminal domain"/>
    <property type="match status" value="1"/>
</dbReference>
<gene>
    <name evidence="2" type="ORF">LKD45_12100</name>
</gene>
<dbReference type="InterPro" id="IPR000602">
    <property type="entry name" value="Glyco_hydro_38_N"/>
</dbReference>
<dbReference type="InterPro" id="IPR027291">
    <property type="entry name" value="Glyco_hydro_38_N_sf"/>
</dbReference>
<evidence type="ECO:0000313" key="3">
    <source>
        <dbReference type="Proteomes" id="UP001199355"/>
    </source>
</evidence>
<dbReference type="PANTHER" id="PTHR46017:SF1">
    <property type="entry name" value="ALPHA-MANNOSIDASE 2C1"/>
    <property type="match status" value="1"/>
</dbReference>
<dbReference type="GO" id="GO:0004559">
    <property type="term" value="F:alpha-mannosidase activity"/>
    <property type="evidence" value="ECO:0007669"/>
    <property type="project" value="InterPro"/>
</dbReference>
<dbReference type="GO" id="GO:0009313">
    <property type="term" value="P:oligosaccharide catabolic process"/>
    <property type="evidence" value="ECO:0007669"/>
    <property type="project" value="TreeGrafter"/>
</dbReference>
<proteinExistence type="predicted"/>
<organism evidence="2 3">
    <name type="scientific">Gallintestinimicrobium propionicum</name>
    <dbReference type="NCBI Taxonomy" id="2981770"/>
    <lineage>
        <taxon>Bacteria</taxon>
        <taxon>Bacillati</taxon>
        <taxon>Bacillota</taxon>
        <taxon>Clostridia</taxon>
        <taxon>Lachnospirales</taxon>
        <taxon>Lachnospiraceae</taxon>
        <taxon>Gallintestinimicrobium</taxon>
    </lineage>
</organism>
<reference evidence="2 3" key="1">
    <citation type="submission" date="2021-10" db="EMBL/GenBank/DDBJ databases">
        <title>Anaerobic single-cell dispensing facilitates the cultivation of human gut bacteria.</title>
        <authorList>
            <person name="Afrizal A."/>
        </authorList>
    </citation>
    <scope>NUCLEOTIDE SEQUENCE [LARGE SCALE GENOMIC DNA]</scope>
    <source>
        <strain evidence="2 3">CLA-AA-H244</strain>
    </source>
</reference>
<dbReference type="EMBL" id="JAJEQF010000035">
    <property type="protein sequence ID" value="MCC2168419.1"/>
    <property type="molecule type" value="Genomic_DNA"/>
</dbReference>
<feature type="domain" description="Glycoside hydrolase family 38 N-terminal" evidence="1">
    <location>
        <begin position="31"/>
        <end position="150"/>
    </location>
</feature>
<dbReference type="Gene3D" id="2.60.40.1180">
    <property type="entry name" value="Golgi alpha-mannosidase II"/>
    <property type="match status" value="1"/>
</dbReference>
<dbReference type="InterPro" id="IPR011330">
    <property type="entry name" value="Glyco_hydro/deAcase_b/a-brl"/>
</dbReference>
<dbReference type="RefSeq" id="WP_308728671.1">
    <property type="nucleotide sequence ID" value="NZ_JAJEQF010000035.1"/>
</dbReference>
<comment type="caution">
    <text evidence="2">The sequence shown here is derived from an EMBL/GenBank/DDBJ whole genome shotgun (WGS) entry which is preliminary data.</text>
</comment>
<dbReference type="SUPFAM" id="SSF88713">
    <property type="entry name" value="Glycoside hydrolase/deacetylase"/>
    <property type="match status" value="1"/>
</dbReference>
<dbReference type="GO" id="GO:0030246">
    <property type="term" value="F:carbohydrate binding"/>
    <property type="evidence" value="ECO:0007669"/>
    <property type="project" value="InterPro"/>
</dbReference>
<protein>
    <recommendedName>
        <fullName evidence="1">Glycoside hydrolase family 38 N-terminal domain-containing protein</fullName>
    </recommendedName>
</protein>
<sequence>MDILGKNMGDTLYFVDGYHGGVEGHMPDGAFEDILDALERLPEWKVSFEVEPESWNDLKRKDPTGYRRLKAFIKNEKTAGRIEFVSGAYGQPFCWAINGESNIRHLRRGIEEIRKHFPNVVIDTYAVQEPCFSSCMPQICKKLGYERMSLKNPTSWGGYMQKMSGEIVRMESHDGSALPGVPRYECEELVSCSATEAAGYDFRSIDGFAEKCVKNGIAHPVGMCFQDLGWKAGPIVTGKDVEHVTWREYFERFCDEPEETVRLNQDQILCALPWGNLILQQMCRKVRKLEWGVLQTEKLLSFVETQKGRQDDLQRLLRRAWDELLLVQHHDGYICATTGGSPFSSWKIRADYRTMYGEQLLKEIRDRAMELMQEDATASEDVEDEAAELVQMNAACVGDVESQAVAVGGARSGALSSVGQYVRVYNTTGGHRDEIVSVDIALPKGSQGVRVTDADGKLCQAQPFIKRFYDDQSPDAVRVSFSVCIDGVGYRTYCVEPVLKKNVWEKPLAKQTVQDTIEVENDCIFAVFDKNCGGALVKLVEKKTGRNFVTPGSCMGYFRGFLVEKNAFYTTKDKRAEGEILENGMLYTKIRFRVKNSICTVETTYEIFKNSARIDVQSLVIFPEKTEIGYPWKSAEDEEYYDRKRSGYREDYKFGVQFPLPKAKLQVIKHAPYDNFVSQNTDTRFLGWDEIKNNIFNQFLDFYLEEEDCGLAVLCDHVTGYSLVDNQFALTQAFGYYGGFWWGYQPVVGISEIGYSILVHAGDYLAGEVASHNSRKNEPLLPQLLAAKPEVMEKQLFYIPDPDFELISIFREDDQMYARIFHHGMQPKRLKYVTTLPGFLKIKTDLNGKTTETQTDVAAPCEVVTIK</sequence>
<dbReference type="SUPFAM" id="SSF74650">
    <property type="entry name" value="Galactose mutarotase-like"/>
    <property type="match status" value="1"/>
</dbReference>
<accession>A0AAE3AVG6</accession>
<dbReference type="Pfam" id="PF01074">
    <property type="entry name" value="Glyco_hydro_38N"/>
    <property type="match status" value="1"/>
</dbReference>
<dbReference type="InterPro" id="IPR011013">
    <property type="entry name" value="Gal_mutarotase_sf_dom"/>
</dbReference>
<keyword evidence="3" id="KW-1185">Reference proteome</keyword>
<dbReference type="InterPro" id="IPR013780">
    <property type="entry name" value="Glyco_hydro_b"/>
</dbReference>